<keyword evidence="3" id="KW-1185">Reference proteome</keyword>
<reference evidence="3" key="1">
    <citation type="journal article" date="2019" name="Plant Biotechnol. J.">
        <title>Genome sequencing of the Australian wild diploid species Gossypium australe highlights disease resistance and delayed gland morphogenesis.</title>
        <authorList>
            <person name="Cai Y."/>
            <person name="Cai X."/>
            <person name="Wang Q."/>
            <person name="Wang P."/>
            <person name="Zhang Y."/>
            <person name="Cai C."/>
            <person name="Xu Y."/>
            <person name="Wang K."/>
            <person name="Zhou Z."/>
            <person name="Wang C."/>
            <person name="Geng S."/>
            <person name="Li B."/>
            <person name="Dong Q."/>
            <person name="Hou Y."/>
            <person name="Wang H."/>
            <person name="Ai P."/>
            <person name="Liu Z."/>
            <person name="Yi F."/>
            <person name="Sun M."/>
            <person name="An G."/>
            <person name="Cheng J."/>
            <person name="Zhang Y."/>
            <person name="Shi Q."/>
            <person name="Xie Y."/>
            <person name="Shi X."/>
            <person name="Chang Y."/>
            <person name="Huang F."/>
            <person name="Chen Y."/>
            <person name="Hong S."/>
            <person name="Mi L."/>
            <person name="Sun Q."/>
            <person name="Zhang L."/>
            <person name="Zhou B."/>
            <person name="Peng R."/>
            <person name="Zhang X."/>
            <person name="Liu F."/>
        </authorList>
    </citation>
    <scope>NUCLEOTIDE SEQUENCE [LARGE SCALE GENOMIC DNA]</scope>
    <source>
        <strain evidence="3">cv. PA1801</strain>
    </source>
</reference>
<feature type="compositionally biased region" description="Basic residues" evidence="1">
    <location>
        <begin position="414"/>
        <end position="424"/>
    </location>
</feature>
<accession>A0A5B6W516</accession>
<dbReference type="PANTHER" id="PTHR37614:SF2">
    <property type="entry name" value="OS02G0121400 PROTEIN"/>
    <property type="match status" value="1"/>
</dbReference>
<organism evidence="2 3">
    <name type="scientific">Gossypium australe</name>
    <dbReference type="NCBI Taxonomy" id="47621"/>
    <lineage>
        <taxon>Eukaryota</taxon>
        <taxon>Viridiplantae</taxon>
        <taxon>Streptophyta</taxon>
        <taxon>Embryophyta</taxon>
        <taxon>Tracheophyta</taxon>
        <taxon>Spermatophyta</taxon>
        <taxon>Magnoliopsida</taxon>
        <taxon>eudicotyledons</taxon>
        <taxon>Gunneridae</taxon>
        <taxon>Pentapetalae</taxon>
        <taxon>rosids</taxon>
        <taxon>malvids</taxon>
        <taxon>Malvales</taxon>
        <taxon>Malvaceae</taxon>
        <taxon>Malvoideae</taxon>
        <taxon>Gossypium</taxon>
    </lineage>
</organism>
<protein>
    <submittedName>
        <fullName evidence="2">Hepatoma-derived growth factor-related protein 2</fullName>
    </submittedName>
</protein>
<dbReference type="PANTHER" id="PTHR37614">
    <property type="entry name" value="OS02G0121400 PROTEIN"/>
    <property type="match status" value="1"/>
</dbReference>
<evidence type="ECO:0000313" key="3">
    <source>
        <dbReference type="Proteomes" id="UP000325315"/>
    </source>
</evidence>
<evidence type="ECO:0000313" key="2">
    <source>
        <dbReference type="EMBL" id="KAA3476314.1"/>
    </source>
</evidence>
<comment type="caution">
    <text evidence="2">The sequence shown here is derived from an EMBL/GenBank/DDBJ whole genome shotgun (WGS) entry which is preliminary data.</text>
</comment>
<sequence>MTQSFDSVFTMEDIEVANILLEFPRLILRPPRSSSTWGCRRKRSVSTSSPPLLPSSAVVGPVENVVSSSPDTPLSFCPSEADEKPLPLPPKKKASSVNILKRVRCFIFVYGHHHFQSLFFLFRVHCRYTCALFTDPSPFWVFVYLIKQKKEQLLEMVEDFTHRNELLKRVGFFFLTRFLEYYRVIFIFFTCSSIQYFTKILDFSEFKQDIEIKRKLLDQQLAENLELKSKKQKLNQCVLTPESTQISVGQHQQGIPSRVHQQPLTMDQMVEMMSMLPSSKGIPDLNVSAEEAFMDVDIVSKSRAAAAARFKRKQICRAKNLKGSFDSQFTMEDIEVANIMLELPRLILRPPRFSCTWGCRRKRFVSTSSPPPSQQPLSSSAIVGPIEKVLSSSPDTPLSFCPSEPDEKPQPQPPKKKTSVNTLKRKKEQILEMVEDFTHRNELLKKDIEIKRQLLDQQIAENLELKSKKQKLNQSLLTPVTNKRLDLGVQSAQVSIGQYHHYQQQGIPSRVHHQTLMMDRMVEMISMLPSSNGIPDLNVAAEEAFIDLDTVTRSRAAAEARFKRRQICRAKNYNAIYKAGCPLT</sequence>
<dbReference type="OrthoDB" id="1721092at2759"/>
<gene>
    <name evidence="2" type="ORF">EPI10_010307</name>
</gene>
<name>A0A5B6W516_9ROSI</name>
<dbReference type="Proteomes" id="UP000325315">
    <property type="component" value="Unassembled WGS sequence"/>
</dbReference>
<feature type="region of interest" description="Disordered" evidence="1">
    <location>
        <begin position="392"/>
        <end position="424"/>
    </location>
</feature>
<evidence type="ECO:0000256" key="1">
    <source>
        <dbReference type="SAM" id="MobiDB-lite"/>
    </source>
</evidence>
<feature type="region of interest" description="Disordered" evidence="1">
    <location>
        <begin position="33"/>
        <end position="52"/>
    </location>
</feature>
<dbReference type="AlphaFoldDB" id="A0A5B6W516"/>
<dbReference type="EMBL" id="SMMG02000004">
    <property type="protein sequence ID" value="KAA3476314.1"/>
    <property type="molecule type" value="Genomic_DNA"/>
</dbReference>
<proteinExistence type="predicted"/>